<keyword evidence="2 4" id="KW-0238">DNA-binding</keyword>
<evidence type="ECO:0000256" key="3">
    <source>
        <dbReference type="ARBA" id="ARBA00023163"/>
    </source>
</evidence>
<reference evidence="7 8" key="1">
    <citation type="submission" date="2017-04" db="EMBL/GenBank/DDBJ databases">
        <title>Comparative genome analysis of Subtercola boreus.</title>
        <authorList>
            <person name="Cho Y.-J."/>
            <person name="Cho A."/>
            <person name="Kim O.-S."/>
            <person name="Lee J.-I."/>
        </authorList>
    </citation>
    <scope>NUCLEOTIDE SEQUENCE [LARGE SCALE GENOMIC DNA]</scope>
    <source>
        <strain evidence="7 8">K300</strain>
    </source>
</reference>
<dbReference type="GO" id="GO:0000976">
    <property type="term" value="F:transcription cis-regulatory region binding"/>
    <property type="evidence" value="ECO:0007669"/>
    <property type="project" value="TreeGrafter"/>
</dbReference>
<protein>
    <recommendedName>
        <fullName evidence="6">HTH tetR-type domain-containing protein</fullName>
    </recommendedName>
</protein>
<comment type="caution">
    <text evidence="7">The sequence shown here is derived from an EMBL/GenBank/DDBJ whole genome shotgun (WGS) entry which is preliminary data.</text>
</comment>
<dbReference type="PANTHER" id="PTHR30055">
    <property type="entry name" value="HTH-TYPE TRANSCRIPTIONAL REGULATOR RUTR"/>
    <property type="match status" value="1"/>
</dbReference>
<dbReference type="InterPro" id="IPR036271">
    <property type="entry name" value="Tet_transcr_reg_TetR-rel_C_sf"/>
</dbReference>
<dbReference type="Pfam" id="PF00440">
    <property type="entry name" value="TetR_N"/>
    <property type="match status" value="1"/>
</dbReference>
<dbReference type="EMBL" id="NBWZ01000001">
    <property type="protein sequence ID" value="RFA10900.1"/>
    <property type="molecule type" value="Genomic_DNA"/>
</dbReference>
<dbReference type="OrthoDB" id="3173376at2"/>
<evidence type="ECO:0000256" key="5">
    <source>
        <dbReference type="SAM" id="MobiDB-lite"/>
    </source>
</evidence>
<dbReference type="InterPro" id="IPR009057">
    <property type="entry name" value="Homeodomain-like_sf"/>
</dbReference>
<dbReference type="PROSITE" id="PS50977">
    <property type="entry name" value="HTH_TETR_2"/>
    <property type="match status" value="1"/>
</dbReference>
<organism evidence="7 8">
    <name type="scientific">Subtercola boreus</name>
    <dbReference type="NCBI Taxonomy" id="120213"/>
    <lineage>
        <taxon>Bacteria</taxon>
        <taxon>Bacillati</taxon>
        <taxon>Actinomycetota</taxon>
        <taxon>Actinomycetes</taxon>
        <taxon>Micrococcales</taxon>
        <taxon>Microbacteriaceae</taxon>
        <taxon>Subtercola</taxon>
    </lineage>
</organism>
<evidence type="ECO:0000256" key="1">
    <source>
        <dbReference type="ARBA" id="ARBA00023015"/>
    </source>
</evidence>
<dbReference type="InterPro" id="IPR050109">
    <property type="entry name" value="HTH-type_TetR-like_transc_reg"/>
</dbReference>
<dbReference type="InterPro" id="IPR004111">
    <property type="entry name" value="Repressor_TetR_C"/>
</dbReference>
<dbReference type="PANTHER" id="PTHR30055:SF151">
    <property type="entry name" value="TRANSCRIPTIONAL REGULATORY PROTEIN"/>
    <property type="match status" value="1"/>
</dbReference>
<evidence type="ECO:0000313" key="8">
    <source>
        <dbReference type="Proteomes" id="UP000256486"/>
    </source>
</evidence>
<name>A0A3E0VN52_9MICO</name>
<proteinExistence type="predicted"/>
<evidence type="ECO:0000256" key="4">
    <source>
        <dbReference type="PROSITE-ProRule" id="PRU00335"/>
    </source>
</evidence>
<dbReference type="Gene3D" id="1.10.10.60">
    <property type="entry name" value="Homeodomain-like"/>
    <property type="match status" value="1"/>
</dbReference>
<sequence>MPDSPPALEGPKKKNSRGPLSRDEVVDGALAIIDAQGFDSLTMRSLGTRLNAYPASLYWHAGNRAQLLALVCQRVLETVDLPDVTIPWQDWVTQMARATRRSLSHHPNLAAYITSQLQVSIVSLTLAERTLTVLKNGGFEGEQLLMVYNTIMGTVFGWIAAEYAIDPDETDFEWRERFEQQLRLGGDDLPTLGELLPLVANRAFMLRWSSAKVMPMQGSFEFMLQTLIRGLEAATPERPGSPEASSERG</sequence>
<dbReference type="GO" id="GO:0003700">
    <property type="term" value="F:DNA-binding transcription factor activity"/>
    <property type="evidence" value="ECO:0007669"/>
    <property type="project" value="TreeGrafter"/>
</dbReference>
<dbReference type="Gene3D" id="1.10.357.10">
    <property type="entry name" value="Tetracycline Repressor, domain 2"/>
    <property type="match status" value="1"/>
</dbReference>
<feature type="domain" description="HTH tetR-type" evidence="6">
    <location>
        <begin position="19"/>
        <end position="79"/>
    </location>
</feature>
<evidence type="ECO:0000256" key="2">
    <source>
        <dbReference type="ARBA" id="ARBA00023125"/>
    </source>
</evidence>
<keyword evidence="3" id="KW-0804">Transcription</keyword>
<evidence type="ECO:0000313" key="7">
    <source>
        <dbReference type="EMBL" id="RFA10900.1"/>
    </source>
</evidence>
<feature type="DNA-binding region" description="H-T-H motif" evidence="4">
    <location>
        <begin position="42"/>
        <end position="61"/>
    </location>
</feature>
<dbReference type="SUPFAM" id="SSF46689">
    <property type="entry name" value="Homeodomain-like"/>
    <property type="match status" value="1"/>
</dbReference>
<gene>
    <name evidence="7" type="ORF">B7R54_18065</name>
</gene>
<feature type="region of interest" description="Disordered" evidence="5">
    <location>
        <begin position="1"/>
        <end position="21"/>
    </location>
</feature>
<accession>A0A3E0VN52</accession>
<dbReference type="GO" id="GO:0045892">
    <property type="term" value="P:negative regulation of DNA-templated transcription"/>
    <property type="evidence" value="ECO:0007669"/>
    <property type="project" value="InterPro"/>
</dbReference>
<dbReference type="Proteomes" id="UP000256486">
    <property type="component" value="Unassembled WGS sequence"/>
</dbReference>
<keyword evidence="8" id="KW-1185">Reference proteome</keyword>
<evidence type="ECO:0000259" key="6">
    <source>
        <dbReference type="PROSITE" id="PS50977"/>
    </source>
</evidence>
<keyword evidence="1" id="KW-0805">Transcription regulation</keyword>
<dbReference type="SUPFAM" id="SSF48498">
    <property type="entry name" value="Tetracyclin repressor-like, C-terminal domain"/>
    <property type="match status" value="1"/>
</dbReference>
<dbReference type="RefSeq" id="WP_116416277.1">
    <property type="nucleotide sequence ID" value="NZ_NBWZ01000001.1"/>
</dbReference>
<dbReference type="Pfam" id="PF02909">
    <property type="entry name" value="TetR_C_1"/>
    <property type="match status" value="1"/>
</dbReference>
<dbReference type="InterPro" id="IPR001647">
    <property type="entry name" value="HTH_TetR"/>
</dbReference>
<dbReference type="AlphaFoldDB" id="A0A3E0VN52"/>